<reference evidence="4" key="1">
    <citation type="submission" date="2020-10" db="EMBL/GenBank/DDBJ databases">
        <authorList>
            <person name="Gilroy R."/>
        </authorList>
    </citation>
    <scope>NUCLEOTIDE SEQUENCE</scope>
    <source>
        <strain evidence="4">ChiSjej3B21-11622</strain>
    </source>
</reference>
<protein>
    <submittedName>
        <fullName evidence="4">ROK family transcriptional regulator</fullName>
    </submittedName>
</protein>
<organism evidence="4 5">
    <name type="scientific">Candidatus Limivivens merdigallinarum</name>
    <dbReference type="NCBI Taxonomy" id="2840859"/>
    <lineage>
        <taxon>Bacteria</taxon>
        <taxon>Bacillati</taxon>
        <taxon>Bacillota</taxon>
        <taxon>Clostridia</taxon>
        <taxon>Lachnospirales</taxon>
        <taxon>Lachnospiraceae</taxon>
        <taxon>Lachnospiraceae incertae sedis</taxon>
        <taxon>Candidatus Limivivens</taxon>
    </lineage>
</organism>
<reference evidence="4" key="2">
    <citation type="journal article" date="2021" name="PeerJ">
        <title>Extensive microbial diversity within the chicken gut microbiome revealed by metagenomics and culture.</title>
        <authorList>
            <person name="Gilroy R."/>
            <person name="Ravi A."/>
            <person name="Getino M."/>
            <person name="Pursley I."/>
            <person name="Horton D.L."/>
            <person name="Alikhan N.F."/>
            <person name="Baker D."/>
            <person name="Gharbi K."/>
            <person name="Hall N."/>
            <person name="Watson M."/>
            <person name="Adriaenssens E.M."/>
            <person name="Foster-Nyarko E."/>
            <person name="Jarju S."/>
            <person name="Secka A."/>
            <person name="Antonio M."/>
            <person name="Oren A."/>
            <person name="Chaudhuri R.R."/>
            <person name="La Ragione R."/>
            <person name="Hildebrand F."/>
            <person name="Pallen M.J."/>
        </authorList>
    </citation>
    <scope>NUCLEOTIDE SEQUENCE</scope>
    <source>
        <strain evidence="4">ChiSjej3B21-11622</strain>
    </source>
</reference>
<dbReference type="InterPro" id="IPR000600">
    <property type="entry name" value="ROK"/>
</dbReference>
<evidence type="ECO:0000313" key="5">
    <source>
        <dbReference type="Proteomes" id="UP000886886"/>
    </source>
</evidence>
<dbReference type="Pfam" id="PF00480">
    <property type="entry name" value="ROK"/>
    <property type="match status" value="1"/>
</dbReference>
<dbReference type="InterPro" id="IPR036388">
    <property type="entry name" value="WH-like_DNA-bd_sf"/>
</dbReference>
<dbReference type="InterPro" id="IPR036390">
    <property type="entry name" value="WH_DNA-bd_sf"/>
</dbReference>
<sequence length="378" mass="42003">MEQDRTSYISIKSINRNRIFNTIRNSGNESRSSLSYHLKMSLPTITQNLNDLMKAGLICESGSFLSTGGRRARAYSIVPRARISVGLDLTHDHVSVVLVDLNRTIIYSRRYPCPFSLEDGYLKKLGEIVRNALTETSIQDSKVLGVSIVVPGLVTEDHTRIFYGKILNFTGTTNATLGKYIPFPCRLYNDADAAGYGEVRICKSFENAFYICLSNNIGGAVLINHQIYKGNTPKSGEVGHISLIPDGRDCYCGQKGCFETYCNAKILSGPFEGDLARFFEELRAGSSFCRQLWEEYLRYLAIAVNNVYMLLDCPVILGGYVGCYMGDYLDELKKLAGARNPFGGNADYLYACEVKDEPLAFGGALNDIEEFCEDISAH</sequence>
<comment type="caution">
    <text evidence="4">The sequence shown here is derived from an EMBL/GenBank/DDBJ whole genome shotgun (WGS) entry which is preliminary data.</text>
</comment>
<dbReference type="PANTHER" id="PTHR18964:SF149">
    <property type="entry name" value="BIFUNCTIONAL UDP-N-ACETYLGLUCOSAMINE 2-EPIMERASE_N-ACETYLMANNOSAMINE KINASE"/>
    <property type="match status" value="1"/>
</dbReference>
<name>A0A9D1D2Q6_9FIRM</name>
<dbReference type="PANTHER" id="PTHR18964">
    <property type="entry name" value="ROK (REPRESSOR, ORF, KINASE) FAMILY"/>
    <property type="match status" value="1"/>
</dbReference>
<evidence type="ECO:0000313" key="4">
    <source>
        <dbReference type="EMBL" id="HIQ97908.1"/>
    </source>
</evidence>
<dbReference type="Gene3D" id="3.30.420.40">
    <property type="match status" value="2"/>
</dbReference>
<dbReference type="InterPro" id="IPR043129">
    <property type="entry name" value="ATPase_NBD"/>
</dbReference>
<accession>A0A9D1D2Q6</accession>
<gene>
    <name evidence="4" type="ORF">IAB26_15265</name>
</gene>
<proteinExistence type="inferred from homology"/>
<dbReference type="EMBL" id="DVFT01000223">
    <property type="protein sequence ID" value="HIQ97908.1"/>
    <property type="molecule type" value="Genomic_DNA"/>
</dbReference>
<keyword evidence="3" id="KW-0119">Carbohydrate metabolism</keyword>
<dbReference type="Gene3D" id="1.10.10.10">
    <property type="entry name" value="Winged helix-like DNA-binding domain superfamily/Winged helix DNA-binding domain"/>
    <property type="match status" value="1"/>
</dbReference>
<evidence type="ECO:0000256" key="3">
    <source>
        <dbReference type="ARBA" id="ARBA00022629"/>
    </source>
</evidence>
<keyword evidence="3" id="KW-0859">Xylose metabolism</keyword>
<dbReference type="SUPFAM" id="SSF53067">
    <property type="entry name" value="Actin-like ATPase domain"/>
    <property type="match status" value="1"/>
</dbReference>
<evidence type="ECO:0000256" key="2">
    <source>
        <dbReference type="ARBA" id="ARBA00006479"/>
    </source>
</evidence>
<dbReference type="AlphaFoldDB" id="A0A9D1D2Q6"/>
<comment type="function">
    <text evidence="1">Transcriptional repressor of xylose-utilizing enzymes.</text>
</comment>
<dbReference type="Proteomes" id="UP000886886">
    <property type="component" value="Unassembled WGS sequence"/>
</dbReference>
<comment type="similarity">
    <text evidence="2">Belongs to the ROK (NagC/XylR) family.</text>
</comment>
<dbReference type="SUPFAM" id="SSF46785">
    <property type="entry name" value="Winged helix' DNA-binding domain"/>
    <property type="match status" value="1"/>
</dbReference>
<dbReference type="GO" id="GO:0042732">
    <property type="term" value="P:D-xylose metabolic process"/>
    <property type="evidence" value="ECO:0007669"/>
    <property type="project" value="UniProtKB-KW"/>
</dbReference>
<evidence type="ECO:0000256" key="1">
    <source>
        <dbReference type="ARBA" id="ARBA00002486"/>
    </source>
</evidence>